<dbReference type="AlphaFoldDB" id="A0A0R1YEV7"/>
<evidence type="ECO:0000256" key="1">
    <source>
        <dbReference type="ARBA" id="ARBA00023125"/>
    </source>
</evidence>
<evidence type="ECO:0000256" key="2">
    <source>
        <dbReference type="PROSITE-ProRule" id="PRU00335"/>
    </source>
</evidence>
<protein>
    <recommendedName>
        <fullName evidence="3">HTH tetR-type domain-containing protein</fullName>
    </recommendedName>
</protein>
<dbReference type="EMBL" id="AZGI01000015">
    <property type="protein sequence ID" value="KRM40533.1"/>
    <property type="molecule type" value="Genomic_DNA"/>
</dbReference>
<dbReference type="OrthoDB" id="9810250at2"/>
<keyword evidence="1 2" id="KW-0238">DNA-binding</keyword>
<dbReference type="PATRIC" id="fig|1423754.3.peg.577"/>
<dbReference type="Pfam" id="PF00440">
    <property type="entry name" value="TetR_N"/>
    <property type="match status" value="1"/>
</dbReference>
<comment type="caution">
    <text evidence="4">The sequence shown here is derived from an EMBL/GenBank/DDBJ whole genome shotgun (WGS) entry which is preliminary data.</text>
</comment>
<evidence type="ECO:0000259" key="3">
    <source>
        <dbReference type="PROSITE" id="PS50977"/>
    </source>
</evidence>
<feature type="DNA-binding region" description="H-T-H motif" evidence="2">
    <location>
        <begin position="31"/>
        <end position="50"/>
    </location>
</feature>
<dbReference type="InterPro" id="IPR050624">
    <property type="entry name" value="HTH-type_Tx_Regulator"/>
</dbReference>
<organism evidence="4 5">
    <name type="scientific">Lactobacillus hamsteri DSM 5661 = JCM 6256</name>
    <dbReference type="NCBI Taxonomy" id="1423754"/>
    <lineage>
        <taxon>Bacteria</taxon>
        <taxon>Bacillati</taxon>
        <taxon>Bacillota</taxon>
        <taxon>Bacilli</taxon>
        <taxon>Lactobacillales</taxon>
        <taxon>Lactobacillaceae</taxon>
        <taxon>Lactobacillus</taxon>
    </lineage>
</organism>
<dbReference type="RefSeq" id="WP_025080464.1">
    <property type="nucleotide sequence ID" value="NZ_AZGI01000015.1"/>
</dbReference>
<dbReference type="eggNOG" id="COG1309">
    <property type="taxonomic scope" value="Bacteria"/>
</dbReference>
<dbReference type="PANTHER" id="PTHR43479:SF11">
    <property type="entry name" value="ACREF_ENVCD OPERON REPRESSOR-RELATED"/>
    <property type="match status" value="1"/>
</dbReference>
<evidence type="ECO:0000313" key="5">
    <source>
        <dbReference type="Proteomes" id="UP000051223"/>
    </source>
</evidence>
<name>A0A0R1YEV7_9LACO</name>
<dbReference type="PROSITE" id="PS50977">
    <property type="entry name" value="HTH_TETR_2"/>
    <property type="match status" value="1"/>
</dbReference>
<sequence>MKESLQFQRTTRDIIKATWKLLEEENFNKITVKQLMDEAMISRSTFYQHFPDKYAIVEQIEDNYLEEFKRVITRNAIWGGQHRSYKEINRSLKKFFVGFNKQLKILDNIDDMNLNFTFRLKNVMIEFITKKAPFLGDLEVRVLAAQVTEYFVYYIDHPNKVDNMANNVFSGQLDLILSTFGIQNSEENRKKLKDTLINMMGL</sequence>
<dbReference type="SUPFAM" id="SSF46689">
    <property type="entry name" value="Homeodomain-like"/>
    <property type="match status" value="1"/>
</dbReference>
<accession>A0A0R1YEV7</accession>
<dbReference type="InterPro" id="IPR009057">
    <property type="entry name" value="Homeodomain-like_sf"/>
</dbReference>
<evidence type="ECO:0000313" key="4">
    <source>
        <dbReference type="EMBL" id="KRM40533.1"/>
    </source>
</evidence>
<dbReference type="Gene3D" id="1.10.357.10">
    <property type="entry name" value="Tetracycline Repressor, domain 2"/>
    <property type="match status" value="1"/>
</dbReference>
<proteinExistence type="predicted"/>
<reference evidence="4 5" key="1">
    <citation type="journal article" date="2015" name="Genome Announc.">
        <title>Expanding the biotechnology potential of lactobacilli through comparative genomics of 213 strains and associated genera.</title>
        <authorList>
            <person name="Sun Z."/>
            <person name="Harris H.M."/>
            <person name="McCann A."/>
            <person name="Guo C."/>
            <person name="Argimon S."/>
            <person name="Zhang W."/>
            <person name="Yang X."/>
            <person name="Jeffery I.B."/>
            <person name="Cooney J.C."/>
            <person name="Kagawa T.F."/>
            <person name="Liu W."/>
            <person name="Song Y."/>
            <person name="Salvetti E."/>
            <person name="Wrobel A."/>
            <person name="Rasinkangas P."/>
            <person name="Parkhill J."/>
            <person name="Rea M.C."/>
            <person name="O'Sullivan O."/>
            <person name="Ritari J."/>
            <person name="Douillard F.P."/>
            <person name="Paul Ross R."/>
            <person name="Yang R."/>
            <person name="Briner A.E."/>
            <person name="Felis G.E."/>
            <person name="de Vos W.M."/>
            <person name="Barrangou R."/>
            <person name="Klaenhammer T.R."/>
            <person name="Caufield P.W."/>
            <person name="Cui Y."/>
            <person name="Zhang H."/>
            <person name="O'Toole P.W."/>
        </authorList>
    </citation>
    <scope>NUCLEOTIDE SEQUENCE [LARGE SCALE GENOMIC DNA]</scope>
    <source>
        <strain evidence="4 5">DSM 5661</strain>
    </source>
</reference>
<dbReference type="STRING" id="1423754.FC39_GL000557"/>
<dbReference type="PANTHER" id="PTHR43479">
    <property type="entry name" value="ACREF/ENVCD OPERON REPRESSOR-RELATED"/>
    <property type="match status" value="1"/>
</dbReference>
<dbReference type="Proteomes" id="UP000051223">
    <property type="component" value="Unassembled WGS sequence"/>
</dbReference>
<gene>
    <name evidence="4" type="ORF">FC39_GL000557</name>
</gene>
<dbReference type="GO" id="GO:0003677">
    <property type="term" value="F:DNA binding"/>
    <property type="evidence" value="ECO:0007669"/>
    <property type="project" value="UniProtKB-UniRule"/>
</dbReference>
<feature type="domain" description="HTH tetR-type" evidence="3">
    <location>
        <begin position="8"/>
        <end position="68"/>
    </location>
</feature>
<dbReference type="InterPro" id="IPR001647">
    <property type="entry name" value="HTH_TetR"/>
</dbReference>
<keyword evidence="5" id="KW-1185">Reference proteome</keyword>